<evidence type="ECO:0000256" key="1">
    <source>
        <dbReference type="SAM" id="MobiDB-lite"/>
    </source>
</evidence>
<dbReference type="PROSITE" id="PS51257">
    <property type="entry name" value="PROKAR_LIPOPROTEIN"/>
    <property type="match status" value="1"/>
</dbReference>
<accession>A0A1H2ZU74</accession>
<feature type="signal peptide" evidence="2">
    <location>
        <begin position="1"/>
        <end position="28"/>
    </location>
</feature>
<evidence type="ECO:0000313" key="3">
    <source>
        <dbReference type="EMBL" id="SDX20398.1"/>
    </source>
</evidence>
<keyword evidence="2" id="KW-0732">Signal</keyword>
<keyword evidence="4" id="KW-1185">Reference proteome</keyword>
<dbReference type="STRING" id="589385.SAMN05421504_102651"/>
<organism evidence="3 4">
    <name type="scientific">Amycolatopsis xylanica</name>
    <dbReference type="NCBI Taxonomy" id="589385"/>
    <lineage>
        <taxon>Bacteria</taxon>
        <taxon>Bacillati</taxon>
        <taxon>Actinomycetota</taxon>
        <taxon>Actinomycetes</taxon>
        <taxon>Pseudonocardiales</taxon>
        <taxon>Pseudonocardiaceae</taxon>
        <taxon>Amycolatopsis</taxon>
    </lineage>
</organism>
<dbReference type="AlphaFoldDB" id="A0A1H2ZU74"/>
<gene>
    <name evidence="3" type="ORF">SAMN05421504_102651</name>
</gene>
<feature type="chain" id="PRO_5039536842" evidence="2">
    <location>
        <begin position="29"/>
        <end position="159"/>
    </location>
</feature>
<proteinExistence type="predicted"/>
<feature type="compositionally biased region" description="Low complexity" evidence="1">
    <location>
        <begin position="41"/>
        <end position="60"/>
    </location>
</feature>
<evidence type="ECO:0000313" key="4">
    <source>
        <dbReference type="Proteomes" id="UP000199515"/>
    </source>
</evidence>
<dbReference type="Proteomes" id="UP000199515">
    <property type="component" value="Unassembled WGS sequence"/>
</dbReference>
<dbReference type="EMBL" id="FNON01000002">
    <property type="protein sequence ID" value="SDX20398.1"/>
    <property type="molecule type" value="Genomic_DNA"/>
</dbReference>
<feature type="region of interest" description="Disordered" evidence="1">
    <location>
        <begin position="31"/>
        <end position="69"/>
    </location>
</feature>
<sequence length="159" mass="16213">MWATIHRMGSTKWNIVAALASVALSAGCGQEAEPAKPAPAPSTSTATTTASATTSSASPKPTAPPAVADGRNLKACSDGVCEVEVKAGDLIRFGKQVKSTPKLDYVVIVSTSADGIYFQLGSGFGGTINGTVTLNNDALSIETLYSDADHAMIRISIPG</sequence>
<name>A0A1H2ZU74_9PSEU</name>
<reference evidence="3 4" key="1">
    <citation type="submission" date="2016-10" db="EMBL/GenBank/DDBJ databases">
        <authorList>
            <person name="de Groot N.N."/>
        </authorList>
    </citation>
    <scope>NUCLEOTIDE SEQUENCE [LARGE SCALE GENOMIC DNA]</scope>
    <source>
        <strain evidence="3 4">CPCC 202699</strain>
    </source>
</reference>
<protein>
    <submittedName>
        <fullName evidence="3">Uncharacterized protein</fullName>
    </submittedName>
</protein>
<evidence type="ECO:0000256" key="2">
    <source>
        <dbReference type="SAM" id="SignalP"/>
    </source>
</evidence>